<dbReference type="Proteomes" id="UP000053669">
    <property type="component" value="Unassembled WGS sequence"/>
</dbReference>
<dbReference type="SUPFAM" id="SSF89372">
    <property type="entry name" value="Fucose-specific lectin"/>
    <property type="match status" value="1"/>
</dbReference>
<evidence type="ECO:0000313" key="1">
    <source>
        <dbReference type="EMBL" id="KUN62079.1"/>
    </source>
</evidence>
<dbReference type="EMBL" id="LMWU01000039">
    <property type="protein sequence ID" value="KUN62079.1"/>
    <property type="molecule type" value="Genomic_DNA"/>
</dbReference>
<sequence length="316" mass="34014">MDLLVQGSNFEVLQTSRYASGHWAPTRQLFKNQFFYDFTDVVQNGRLRLFIEQPSGTVLTLEQAEQKADGSWTTPTPMAGLPTIDATTSLPTRNFLAAAVVGTHVHLVYIGSTGQIMHTSERADGTWTYPDQVASGSAYKQDKFASVSAASVGGLLQIAVVDQAHGTVLHTVRHADGTWASWGNVLSQTGKPRYWGLPIRVAMAGFGTSLQMVVLTNGQVAQYHAVRHADGSWSRLGDINAQVDFNRAGFVGTVLQEVTAVNVSGNLQLVFASDDDKGSLFHTIRYANGTWSKAGLVQRATNLSSWRPSGVAGSAG</sequence>
<gene>
    <name evidence="1" type="ORF">AQJ46_32685</name>
</gene>
<protein>
    <recommendedName>
        <fullName evidence="3">Fucose-specific lectin</fullName>
    </recommendedName>
</protein>
<dbReference type="AlphaFoldDB" id="A0A101RUR4"/>
<proteinExistence type="predicted"/>
<evidence type="ECO:0000313" key="2">
    <source>
        <dbReference type="Proteomes" id="UP000053669"/>
    </source>
</evidence>
<accession>A0A101RUR4</accession>
<name>A0A101RUR4_9ACTN</name>
<organism evidence="1 2">
    <name type="scientific">Streptomyces canus</name>
    <dbReference type="NCBI Taxonomy" id="58343"/>
    <lineage>
        <taxon>Bacteria</taxon>
        <taxon>Bacillati</taxon>
        <taxon>Actinomycetota</taxon>
        <taxon>Actinomycetes</taxon>
        <taxon>Kitasatosporales</taxon>
        <taxon>Streptomycetaceae</taxon>
        <taxon>Streptomyces</taxon>
        <taxon>Streptomyces aurantiacus group</taxon>
    </lineage>
</organism>
<dbReference type="Gene3D" id="2.120.10.70">
    <property type="entry name" value="Fucose-specific lectin"/>
    <property type="match status" value="1"/>
</dbReference>
<evidence type="ECO:0008006" key="3">
    <source>
        <dbReference type="Google" id="ProtNLM"/>
    </source>
</evidence>
<comment type="caution">
    <text evidence="1">The sequence shown here is derived from an EMBL/GenBank/DDBJ whole genome shotgun (WGS) entry which is preliminary data.</text>
</comment>
<reference evidence="1 2" key="1">
    <citation type="submission" date="2015-10" db="EMBL/GenBank/DDBJ databases">
        <title>Draft genome sequence of Streptomyces canus DSM 40017, type strain for the species Streptomyces canus.</title>
        <authorList>
            <person name="Ruckert C."/>
            <person name="Winkler A."/>
            <person name="Kalinowski J."/>
            <person name="Kampfer P."/>
            <person name="Glaeser S."/>
        </authorList>
    </citation>
    <scope>NUCLEOTIDE SEQUENCE [LARGE SCALE GENOMIC DNA]</scope>
    <source>
        <strain evidence="1 2">DSM 40017</strain>
    </source>
</reference>